<dbReference type="InterPro" id="IPR011761">
    <property type="entry name" value="ATP-grasp"/>
</dbReference>
<dbReference type="Gene3D" id="3.30.470.20">
    <property type="entry name" value="ATP-grasp fold, B domain"/>
    <property type="match status" value="1"/>
</dbReference>
<dbReference type="PROSITE" id="PS50975">
    <property type="entry name" value="ATP_GRASP"/>
    <property type="match status" value="1"/>
</dbReference>
<proteinExistence type="predicted"/>
<dbReference type="GO" id="GO:0009113">
    <property type="term" value="P:purine nucleobase biosynthetic process"/>
    <property type="evidence" value="ECO:0007669"/>
    <property type="project" value="InterPro"/>
</dbReference>
<dbReference type="GO" id="GO:0004637">
    <property type="term" value="F:phosphoribosylamine-glycine ligase activity"/>
    <property type="evidence" value="ECO:0007669"/>
    <property type="project" value="InterPro"/>
</dbReference>
<reference evidence="6 7" key="1">
    <citation type="journal article" date="2016" name="Nat. Commun.">
        <title>Thousands of microbial genomes shed light on interconnected biogeochemical processes in an aquifer system.</title>
        <authorList>
            <person name="Anantharaman K."/>
            <person name="Brown C.T."/>
            <person name="Hug L.A."/>
            <person name="Sharon I."/>
            <person name="Castelle C.J."/>
            <person name="Probst A.J."/>
            <person name="Thomas B.C."/>
            <person name="Singh A."/>
            <person name="Wilkins M.J."/>
            <person name="Karaoz U."/>
            <person name="Brodie E.L."/>
            <person name="Williams K.H."/>
            <person name="Hubbard S.S."/>
            <person name="Banfield J.F."/>
        </authorList>
    </citation>
    <scope>NUCLEOTIDE SEQUENCE [LARGE SCALE GENOMIC DNA]</scope>
</reference>
<keyword evidence="1" id="KW-0436">Ligase</keyword>
<sequence length="499" mass="55052">MKRIGFAGSDARTFLSALTVSRSGEKGEFQGVVIRGMPAMKPYAELAGWPVDFLEVPGGSSVQDYAARVLRALSDDEIDYVVPMPEALQIDGFVDRMTEAGFGDRVAGLTAAASFIEGDKVTCKQLCASARVPVAPDWVAIEARHYQPFLRACLRYLEQHGGAYAKYPFQAAGKGARFIGSPWEIREVYETLMADYAESYRKLLGPGLPWPLLMESYMAGIEVSFTALVDVHGNFQILPTAMDYQGRFAGQISRNNPVTGGMASLGPHPVHSQELLEMAVKQVFRPLIEEMRRRGILRPCILYPGCMVFFNEFGKPASIRVCEINIRPPEPEFQVMLRLVRNFGQLIMAMFEGHLDEVKPDVRDDQIAMTIALVTGPGPGGEYKGYPWRHKPGEPMMLDLKGLKKNNVTLLPAGMGYKDGTFISDGTRVAYLIGNATVKPGENRGQVADALRDKLYRMFADGKVRTIPCGTGEDPQGNRLTVRDDVGIHFGIAERLFAI</sequence>
<evidence type="ECO:0000256" key="4">
    <source>
        <dbReference type="PROSITE-ProRule" id="PRU00409"/>
    </source>
</evidence>
<dbReference type="InterPro" id="IPR020561">
    <property type="entry name" value="PRibGlycinamid_synth_ATP-grasp"/>
</dbReference>
<evidence type="ECO:0000256" key="3">
    <source>
        <dbReference type="ARBA" id="ARBA00022840"/>
    </source>
</evidence>
<dbReference type="InterPro" id="IPR000115">
    <property type="entry name" value="PRibGlycinamide_synth"/>
</dbReference>
<name>A0A1F5PL77_9BACT</name>
<dbReference type="SUPFAM" id="SSF56059">
    <property type="entry name" value="Glutathione synthetase ATP-binding domain-like"/>
    <property type="match status" value="1"/>
</dbReference>
<evidence type="ECO:0000313" key="6">
    <source>
        <dbReference type="EMBL" id="OGE90666.1"/>
    </source>
</evidence>
<accession>A0A1F5PL77</accession>
<dbReference type="EMBL" id="MFEY01000004">
    <property type="protein sequence ID" value="OGE90666.1"/>
    <property type="molecule type" value="Genomic_DNA"/>
</dbReference>
<organism evidence="6 7">
    <name type="scientific">Candidatus Doudnabacteria bacterium RIFCSPHIGHO2_12_FULL_48_16</name>
    <dbReference type="NCBI Taxonomy" id="1817838"/>
    <lineage>
        <taxon>Bacteria</taxon>
        <taxon>Candidatus Doudnaibacteriota</taxon>
    </lineage>
</organism>
<dbReference type="PANTHER" id="PTHR43472:SF1">
    <property type="entry name" value="PHOSPHORIBOSYLAMINE--GLYCINE LIGASE, CHLOROPLASTIC"/>
    <property type="match status" value="1"/>
</dbReference>
<dbReference type="GO" id="GO:0005524">
    <property type="term" value="F:ATP binding"/>
    <property type="evidence" value="ECO:0007669"/>
    <property type="project" value="UniProtKB-UniRule"/>
</dbReference>
<evidence type="ECO:0000313" key="7">
    <source>
        <dbReference type="Proteomes" id="UP000177682"/>
    </source>
</evidence>
<dbReference type="Proteomes" id="UP000177682">
    <property type="component" value="Unassembled WGS sequence"/>
</dbReference>
<dbReference type="AlphaFoldDB" id="A0A1F5PL77"/>
<protein>
    <recommendedName>
        <fullName evidence="5">ATP-grasp domain-containing protein</fullName>
    </recommendedName>
</protein>
<dbReference type="SMART" id="SM01209">
    <property type="entry name" value="GARS_A"/>
    <property type="match status" value="1"/>
</dbReference>
<evidence type="ECO:0000256" key="2">
    <source>
        <dbReference type="ARBA" id="ARBA00022741"/>
    </source>
</evidence>
<dbReference type="GO" id="GO:0046872">
    <property type="term" value="F:metal ion binding"/>
    <property type="evidence" value="ECO:0007669"/>
    <property type="project" value="InterPro"/>
</dbReference>
<dbReference type="PANTHER" id="PTHR43472">
    <property type="entry name" value="PHOSPHORIBOSYLAMINE--GLYCINE LIGASE"/>
    <property type="match status" value="1"/>
</dbReference>
<evidence type="ECO:0000256" key="1">
    <source>
        <dbReference type="ARBA" id="ARBA00022598"/>
    </source>
</evidence>
<keyword evidence="3 4" id="KW-0067">ATP-binding</keyword>
<comment type="caution">
    <text evidence="6">The sequence shown here is derived from an EMBL/GenBank/DDBJ whole genome shotgun (WGS) entry which is preliminary data.</text>
</comment>
<dbReference type="Pfam" id="PF01071">
    <property type="entry name" value="GARS_A"/>
    <property type="match status" value="1"/>
</dbReference>
<keyword evidence="2 4" id="KW-0547">Nucleotide-binding</keyword>
<gene>
    <name evidence="6" type="ORF">A3E29_00850</name>
</gene>
<evidence type="ECO:0000259" key="5">
    <source>
        <dbReference type="PROSITE" id="PS50975"/>
    </source>
</evidence>
<feature type="domain" description="ATP-grasp" evidence="5">
    <location>
        <begin position="124"/>
        <end position="352"/>
    </location>
</feature>